<evidence type="ECO:0000256" key="1">
    <source>
        <dbReference type="SAM" id="Phobius"/>
    </source>
</evidence>
<keyword evidence="1" id="KW-0472">Membrane</keyword>
<keyword evidence="1" id="KW-1133">Transmembrane helix</keyword>
<comment type="caution">
    <text evidence="2">The sequence shown here is derived from an EMBL/GenBank/DDBJ whole genome shotgun (WGS) entry which is preliminary data.</text>
</comment>
<dbReference type="EMBL" id="PDOB01000002">
    <property type="protein sequence ID" value="PIL41323.1"/>
    <property type="molecule type" value="Genomic_DNA"/>
</dbReference>
<name>A0A2G8T5T5_9BURK</name>
<protein>
    <submittedName>
        <fullName evidence="2">Uncharacterized protein</fullName>
    </submittedName>
</protein>
<reference evidence="2 3" key="1">
    <citation type="submission" date="2017-10" db="EMBL/GenBank/DDBJ databases">
        <title>Massilia psychrophilum sp. nov., a novel purple-pigmented bacterium isolated from Tianshan glacier, Xinjiang Municipality, China.</title>
        <authorList>
            <person name="Wang H."/>
        </authorList>
    </citation>
    <scope>NUCLEOTIDE SEQUENCE [LARGE SCALE GENOMIC DNA]</scope>
    <source>
        <strain evidence="2 3">JCM 30813</strain>
    </source>
</reference>
<keyword evidence="3" id="KW-1185">Reference proteome</keyword>
<evidence type="ECO:0000313" key="3">
    <source>
        <dbReference type="Proteomes" id="UP000228593"/>
    </source>
</evidence>
<feature type="transmembrane region" description="Helical" evidence="1">
    <location>
        <begin position="20"/>
        <end position="40"/>
    </location>
</feature>
<keyword evidence="1" id="KW-0812">Transmembrane</keyword>
<accession>A0A2G8T5T5</accession>
<organism evidence="2 3">
    <name type="scientific">Massilia psychrophila</name>
    <dbReference type="NCBI Taxonomy" id="1603353"/>
    <lineage>
        <taxon>Bacteria</taxon>
        <taxon>Pseudomonadati</taxon>
        <taxon>Pseudomonadota</taxon>
        <taxon>Betaproteobacteria</taxon>
        <taxon>Burkholderiales</taxon>
        <taxon>Oxalobacteraceae</taxon>
        <taxon>Telluria group</taxon>
        <taxon>Massilia</taxon>
    </lineage>
</organism>
<evidence type="ECO:0000313" key="2">
    <source>
        <dbReference type="EMBL" id="PIL41323.1"/>
    </source>
</evidence>
<dbReference type="AlphaFoldDB" id="A0A2G8T5T5"/>
<gene>
    <name evidence="2" type="ORF">CR103_02100</name>
</gene>
<dbReference type="Proteomes" id="UP000228593">
    <property type="component" value="Unassembled WGS sequence"/>
</dbReference>
<proteinExistence type="predicted"/>
<sequence length="74" mass="7541">MSGSLSTGGSVREALPKMRVSVDTPVLLVMLAGLNAFFSVGATRTAVTSRVSIAAAARLLPLQVCKVPAGKVLT</sequence>